<name>A0AAV4ZV03_9HYPH</name>
<dbReference type="AlphaFoldDB" id="A0AAV4ZV03"/>
<evidence type="ECO:0000313" key="3">
    <source>
        <dbReference type="Proteomes" id="UP001055247"/>
    </source>
</evidence>
<dbReference type="Proteomes" id="UP001055247">
    <property type="component" value="Unassembled WGS sequence"/>
</dbReference>
<evidence type="ECO:0000256" key="1">
    <source>
        <dbReference type="SAM" id="Phobius"/>
    </source>
</evidence>
<proteinExistence type="predicted"/>
<dbReference type="EMBL" id="BPQO01000031">
    <property type="protein sequence ID" value="GJD91713.1"/>
    <property type="molecule type" value="Genomic_DNA"/>
</dbReference>
<keyword evidence="1" id="KW-1133">Transmembrane helix</keyword>
<dbReference type="RefSeq" id="WP_066921375.1">
    <property type="nucleotide sequence ID" value="NZ_BPQO01000031.1"/>
</dbReference>
<keyword evidence="3" id="KW-1185">Reference proteome</keyword>
<accession>A0AAV4ZV03</accession>
<gene>
    <name evidence="2" type="ORF">BHAOGJBA_5265</name>
</gene>
<evidence type="ECO:0000313" key="2">
    <source>
        <dbReference type="EMBL" id="GJD91713.1"/>
    </source>
</evidence>
<feature type="transmembrane region" description="Helical" evidence="1">
    <location>
        <begin position="31"/>
        <end position="49"/>
    </location>
</feature>
<organism evidence="2 3">
    <name type="scientific">Methylobacterium hispanicum</name>
    <dbReference type="NCBI Taxonomy" id="270350"/>
    <lineage>
        <taxon>Bacteria</taxon>
        <taxon>Pseudomonadati</taxon>
        <taxon>Pseudomonadota</taxon>
        <taxon>Alphaproteobacteria</taxon>
        <taxon>Hyphomicrobiales</taxon>
        <taxon>Methylobacteriaceae</taxon>
        <taxon>Methylobacterium</taxon>
    </lineage>
</organism>
<comment type="caution">
    <text evidence="2">The sequence shown here is derived from an EMBL/GenBank/DDBJ whole genome shotgun (WGS) entry which is preliminary data.</text>
</comment>
<keyword evidence="1" id="KW-0812">Transmembrane</keyword>
<reference evidence="2" key="1">
    <citation type="journal article" date="2016" name="Front. Microbiol.">
        <title>Genome Sequence of the Piezophilic, Mesophilic Sulfate-Reducing Bacterium Desulfovibrio indicus J2T.</title>
        <authorList>
            <person name="Cao J."/>
            <person name="Maignien L."/>
            <person name="Shao Z."/>
            <person name="Alain K."/>
            <person name="Jebbar M."/>
        </authorList>
    </citation>
    <scope>NUCLEOTIDE SEQUENCE</scope>
    <source>
        <strain evidence="2">DSM 16372</strain>
    </source>
</reference>
<protein>
    <submittedName>
        <fullName evidence="2">Uncharacterized protein</fullName>
    </submittedName>
</protein>
<sequence>MSHEALISLALAAGFTLGCLGIHRARRHPDAVALTLILLFGLLATLYVGRYAHMNGHRTAEHAGPDHNWTAELKPRML</sequence>
<keyword evidence="1" id="KW-0472">Membrane</keyword>
<reference evidence="2" key="2">
    <citation type="submission" date="2021-08" db="EMBL/GenBank/DDBJ databases">
        <authorList>
            <person name="Tani A."/>
            <person name="Ola A."/>
            <person name="Ogura Y."/>
            <person name="Katsura K."/>
            <person name="Hayashi T."/>
        </authorList>
    </citation>
    <scope>NUCLEOTIDE SEQUENCE</scope>
    <source>
        <strain evidence="2">DSM 16372</strain>
    </source>
</reference>